<proteinExistence type="predicted"/>
<dbReference type="Proteomes" id="UP000037594">
    <property type="component" value="Unassembled WGS sequence"/>
</dbReference>
<dbReference type="EMBL" id="LFOD01000085">
    <property type="protein sequence ID" value="KMV13614.1"/>
    <property type="molecule type" value="Genomic_DNA"/>
</dbReference>
<sequence length="82" mass="9486">MTGFNSWIDTFVEEKGLDVEHRFDVEGPEWGWNSIPLSVVIDTAKNTSPAEQEQIKRQLVEIDFKNGDAMHFFEFLAKQLAR</sequence>
<evidence type="ECO:0000313" key="1">
    <source>
        <dbReference type="EMBL" id="KMV13614.1"/>
    </source>
</evidence>
<comment type="caution">
    <text evidence="1">The sequence shown here is derived from an EMBL/GenBank/DDBJ whole genome shotgun (WGS) entry which is preliminary data.</text>
</comment>
<dbReference type="RefSeq" id="WP_048896605.1">
    <property type="nucleotide sequence ID" value="NZ_LFOD01000085.1"/>
</dbReference>
<protein>
    <submittedName>
        <fullName evidence="1">Uncharacterized protein</fullName>
    </submittedName>
</protein>
<reference evidence="1 2" key="1">
    <citation type="submission" date="2015-06" db="EMBL/GenBank/DDBJ databases">
        <title>Genome sequence of Mycobacterium conceptionense strain MLE.</title>
        <authorList>
            <person name="Greninger A.L."/>
            <person name="Cunningham G."/>
            <person name="Chiu C.Y."/>
            <person name="Miller S."/>
        </authorList>
    </citation>
    <scope>NUCLEOTIDE SEQUENCE [LARGE SCALE GENOMIC DNA]</scope>
    <source>
        <strain evidence="1 2">MLE</strain>
    </source>
</reference>
<gene>
    <name evidence="1" type="ORF">ACT17_34240</name>
</gene>
<organism evidence="1 2">
    <name type="scientific">Mycolicibacterium conceptionense</name>
    <dbReference type="NCBI Taxonomy" id="451644"/>
    <lineage>
        <taxon>Bacteria</taxon>
        <taxon>Bacillati</taxon>
        <taxon>Actinomycetota</taxon>
        <taxon>Actinomycetes</taxon>
        <taxon>Mycobacteriales</taxon>
        <taxon>Mycobacteriaceae</taxon>
        <taxon>Mycolicibacterium</taxon>
    </lineage>
</organism>
<dbReference type="OrthoDB" id="4633492at2"/>
<evidence type="ECO:0000313" key="2">
    <source>
        <dbReference type="Proteomes" id="UP000037594"/>
    </source>
</evidence>
<dbReference type="AlphaFoldDB" id="A0A0J8WKT9"/>
<dbReference type="PATRIC" id="fig|451644.5.peg.7040"/>
<accession>A0A0J8WKT9</accession>
<name>A0A0J8WKT9_9MYCO</name>